<dbReference type="Pfam" id="PF01554">
    <property type="entry name" value="MatE"/>
    <property type="match status" value="2"/>
</dbReference>
<dbReference type="GO" id="GO:0015297">
    <property type="term" value="F:antiporter activity"/>
    <property type="evidence" value="ECO:0007669"/>
    <property type="project" value="UniProtKB-KW"/>
</dbReference>
<evidence type="ECO:0000256" key="8">
    <source>
        <dbReference type="ARBA" id="ARBA00023136"/>
    </source>
</evidence>
<sequence>MTRWHGPGGIAHVLRLGLPLLAGMGSLTAMHLTDRIFLGWYSQDALAASLPAGVTFFLLTSFFLGTAGYAGVLVAQHVGAGLSAMVGRVVWQGIYFAVLSFVPLLLLALAAEPIFEAMGHAPPVRRLEVVYYRVLMFGAGLMVLEASLAAFFSGRGLTRVIMFVNFGGALLNIPLNYILIFGKLGLPALGVAGSALATATAWGTMAAAYGVLIFTRDNDRLYGVFRGFRFDTALFARLVRLGMPGGAQVFLDVFAAMVFIALSGRLGRAELTATSIVLSANTPAFLPLIGLSQGLAVIVGQAMGAGKPAEAVRAAGSAARVMAVYMAIMAVIFLAVPDQLARIFAPNDPDASFADAVAFCRPLFAWAAVLGCCDIVIHMGFGVLRGAGDTRYLMWAAAAVSVFALVIPAACAVAYGWVGVVGLWGFFAFYAAVMAVVLWLRYRGGTWQTLRLVKPAGSGP</sequence>
<evidence type="ECO:0000256" key="3">
    <source>
        <dbReference type="ARBA" id="ARBA00022449"/>
    </source>
</evidence>
<feature type="transmembrane region" description="Helical" evidence="10">
    <location>
        <begin position="423"/>
        <end position="442"/>
    </location>
</feature>
<evidence type="ECO:0000256" key="6">
    <source>
        <dbReference type="ARBA" id="ARBA00022989"/>
    </source>
</evidence>
<feature type="transmembrane region" description="Helical" evidence="10">
    <location>
        <begin position="52"/>
        <end position="74"/>
    </location>
</feature>
<comment type="caution">
    <text evidence="11">The sequence shown here is derived from an EMBL/GenBank/DDBJ whole genome shotgun (WGS) entry which is preliminary data.</text>
</comment>
<gene>
    <name evidence="11" type="ORF">GTA51_00135</name>
</gene>
<feature type="transmembrane region" description="Helical" evidence="10">
    <location>
        <begin position="284"/>
        <end position="305"/>
    </location>
</feature>
<dbReference type="PANTHER" id="PTHR43298:SF2">
    <property type="entry name" value="FMN_FAD EXPORTER YEEO-RELATED"/>
    <property type="match status" value="1"/>
</dbReference>
<evidence type="ECO:0000256" key="9">
    <source>
        <dbReference type="ARBA" id="ARBA00031636"/>
    </source>
</evidence>
<dbReference type="GO" id="GO:0005886">
    <property type="term" value="C:plasma membrane"/>
    <property type="evidence" value="ECO:0007669"/>
    <property type="project" value="UniProtKB-SubCell"/>
</dbReference>
<dbReference type="NCBIfam" id="TIGR00797">
    <property type="entry name" value="matE"/>
    <property type="match status" value="1"/>
</dbReference>
<keyword evidence="4" id="KW-1003">Cell membrane</keyword>
<evidence type="ECO:0000256" key="1">
    <source>
        <dbReference type="ARBA" id="ARBA00004651"/>
    </source>
</evidence>
<evidence type="ECO:0000313" key="11">
    <source>
        <dbReference type="EMBL" id="MYL81547.1"/>
    </source>
</evidence>
<reference evidence="11 12" key="1">
    <citation type="submission" date="2020-01" db="EMBL/GenBank/DDBJ databases">
        <title>Genome sequence of Desulfovibrio aerotolerans DSM 16695(T).</title>
        <authorList>
            <person name="Karnachuk O."/>
            <person name="Avakyan M."/>
            <person name="Mardanov A."/>
            <person name="Kadnikov V."/>
            <person name="Ravin N."/>
        </authorList>
    </citation>
    <scope>NUCLEOTIDE SEQUENCE [LARGE SCALE GENOMIC DNA]</scope>
    <source>
        <strain evidence="11 12">DSM 16695</strain>
    </source>
</reference>
<protein>
    <recommendedName>
        <fullName evidence="9">Multidrug-efflux transporter</fullName>
    </recommendedName>
</protein>
<dbReference type="InterPro" id="IPR002528">
    <property type="entry name" value="MATE_fam"/>
</dbReference>
<dbReference type="OrthoDB" id="9805232at2"/>
<proteinExistence type="predicted"/>
<evidence type="ECO:0000256" key="4">
    <source>
        <dbReference type="ARBA" id="ARBA00022475"/>
    </source>
</evidence>
<organism evidence="11 12">
    <name type="scientific">Solidesulfovibrio aerotolerans</name>
    <dbReference type="NCBI Taxonomy" id="295255"/>
    <lineage>
        <taxon>Bacteria</taxon>
        <taxon>Pseudomonadati</taxon>
        <taxon>Thermodesulfobacteriota</taxon>
        <taxon>Desulfovibrionia</taxon>
        <taxon>Desulfovibrionales</taxon>
        <taxon>Desulfovibrionaceae</taxon>
        <taxon>Solidesulfovibrio</taxon>
    </lineage>
</organism>
<feature type="transmembrane region" description="Helical" evidence="10">
    <location>
        <begin position="188"/>
        <end position="214"/>
    </location>
</feature>
<feature type="transmembrane region" description="Helical" evidence="10">
    <location>
        <begin position="130"/>
        <end position="153"/>
    </location>
</feature>
<name>A0A7C9IQZ9_9BACT</name>
<feature type="transmembrane region" description="Helical" evidence="10">
    <location>
        <begin position="393"/>
        <end position="417"/>
    </location>
</feature>
<evidence type="ECO:0000256" key="10">
    <source>
        <dbReference type="SAM" id="Phobius"/>
    </source>
</evidence>
<dbReference type="PIRSF" id="PIRSF006603">
    <property type="entry name" value="DinF"/>
    <property type="match status" value="1"/>
</dbReference>
<keyword evidence="6 10" id="KW-1133">Transmembrane helix</keyword>
<dbReference type="Proteomes" id="UP000482487">
    <property type="component" value="Unassembled WGS sequence"/>
</dbReference>
<dbReference type="AlphaFoldDB" id="A0A7C9IQZ9"/>
<evidence type="ECO:0000256" key="7">
    <source>
        <dbReference type="ARBA" id="ARBA00023065"/>
    </source>
</evidence>
<evidence type="ECO:0000256" key="2">
    <source>
        <dbReference type="ARBA" id="ARBA00022448"/>
    </source>
</evidence>
<keyword evidence="8 10" id="KW-0472">Membrane</keyword>
<dbReference type="CDD" id="cd13133">
    <property type="entry name" value="MATE_like_7"/>
    <property type="match status" value="1"/>
</dbReference>
<feature type="transmembrane region" description="Helical" evidence="10">
    <location>
        <begin position="317"/>
        <end position="336"/>
    </location>
</feature>
<feature type="transmembrane region" description="Helical" evidence="10">
    <location>
        <begin position="234"/>
        <end position="264"/>
    </location>
</feature>
<dbReference type="GO" id="GO:0006811">
    <property type="term" value="P:monoatomic ion transport"/>
    <property type="evidence" value="ECO:0007669"/>
    <property type="project" value="UniProtKB-KW"/>
</dbReference>
<dbReference type="GO" id="GO:0042910">
    <property type="term" value="F:xenobiotic transmembrane transporter activity"/>
    <property type="evidence" value="ECO:0007669"/>
    <property type="project" value="InterPro"/>
</dbReference>
<feature type="transmembrane region" description="Helical" evidence="10">
    <location>
        <begin position="12"/>
        <end position="32"/>
    </location>
</feature>
<keyword evidence="5 10" id="KW-0812">Transmembrane</keyword>
<evidence type="ECO:0000256" key="5">
    <source>
        <dbReference type="ARBA" id="ARBA00022692"/>
    </source>
</evidence>
<dbReference type="EMBL" id="WVUD01000001">
    <property type="protein sequence ID" value="MYL81547.1"/>
    <property type="molecule type" value="Genomic_DNA"/>
</dbReference>
<feature type="transmembrane region" description="Helical" evidence="10">
    <location>
        <begin position="86"/>
        <end position="110"/>
    </location>
</feature>
<dbReference type="PANTHER" id="PTHR43298">
    <property type="entry name" value="MULTIDRUG RESISTANCE PROTEIN NORM-RELATED"/>
    <property type="match status" value="1"/>
</dbReference>
<feature type="transmembrane region" description="Helical" evidence="10">
    <location>
        <begin position="356"/>
        <end position="381"/>
    </location>
</feature>
<dbReference type="InterPro" id="IPR050222">
    <property type="entry name" value="MATE_MdtK"/>
</dbReference>
<accession>A0A7C9IQZ9</accession>
<comment type="subcellular location">
    <subcellularLocation>
        <location evidence="1">Cell membrane</location>
        <topology evidence="1">Multi-pass membrane protein</topology>
    </subcellularLocation>
</comment>
<keyword evidence="7" id="KW-0406">Ion transport</keyword>
<keyword evidence="12" id="KW-1185">Reference proteome</keyword>
<dbReference type="InterPro" id="IPR048279">
    <property type="entry name" value="MdtK-like"/>
</dbReference>
<evidence type="ECO:0000313" key="12">
    <source>
        <dbReference type="Proteomes" id="UP000482487"/>
    </source>
</evidence>
<keyword evidence="3" id="KW-0050">Antiport</keyword>
<keyword evidence="2" id="KW-0813">Transport</keyword>
<feature type="transmembrane region" description="Helical" evidence="10">
    <location>
        <begin position="160"/>
        <end position="182"/>
    </location>
</feature>
<dbReference type="RefSeq" id="WP_160957682.1">
    <property type="nucleotide sequence ID" value="NZ_WVUD01000001.1"/>
</dbReference>